<evidence type="ECO:0000256" key="3">
    <source>
        <dbReference type="ARBA" id="ARBA00022475"/>
    </source>
</evidence>
<organism evidence="5 6">
    <name type="scientific">Niabella yanshanensis</name>
    <dbReference type="NCBI Taxonomy" id="577386"/>
    <lineage>
        <taxon>Bacteria</taxon>
        <taxon>Pseudomonadati</taxon>
        <taxon>Bacteroidota</taxon>
        <taxon>Chitinophagia</taxon>
        <taxon>Chitinophagales</taxon>
        <taxon>Chitinophagaceae</taxon>
        <taxon>Niabella</taxon>
    </lineage>
</organism>
<evidence type="ECO:0000313" key="5">
    <source>
        <dbReference type="EMBL" id="WQD37829.1"/>
    </source>
</evidence>
<keyword evidence="6" id="KW-1185">Reference proteome</keyword>
<comment type="similarity">
    <text evidence="2">Belongs to the YjiK family.</text>
</comment>
<accession>A0ABZ0W5K9</accession>
<reference evidence="5 6" key="1">
    <citation type="submission" date="2023-12" db="EMBL/GenBank/DDBJ databases">
        <title>Genome sequencing and assembly of bacterial species from a model synthetic community.</title>
        <authorList>
            <person name="Hogle S.L."/>
        </authorList>
    </citation>
    <scope>NUCLEOTIDE SEQUENCE [LARGE SCALE GENOMIC DNA]</scope>
    <source>
        <strain evidence="5 6">HAMBI_3031</strain>
    </source>
</reference>
<sequence>MKQKELLILLLTGCFALLACGQQAEKALAAPPGYDWSVYEKIILPDDLLEISGIAFAPGRYDTLYAQQDEEGAVFKVGIPSGKYKRVKFGDGGDYEDIAVKADTLLILESDGSFYGFKLDSLGEKKVKPFGYYAKILPKGEYEGLFADAITGNYYALCKSCKGDKKNKQVTVYQLEWSRDSLIVAGHHAIDVSTIMAASGKKKVAVEPSALARHPVTGEWYIVSSVNKMLAVANKQWQVTATYPLSRKLLGQPEGIAFDGAGNLYISSEGDELLAGRILRFAYKKP</sequence>
<dbReference type="Pfam" id="PF06977">
    <property type="entry name" value="SdiA-regulated"/>
    <property type="match status" value="1"/>
</dbReference>
<evidence type="ECO:0000256" key="2">
    <source>
        <dbReference type="ARBA" id="ARBA00009852"/>
    </source>
</evidence>
<dbReference type="RefSeq" id="WP_114790591.1">
    <property type="nucleotide sequence ID" value="NZ_CP139960.1"/>
</dbReference>
<name>A0ABZ0W5K9_9BACT</name>
<protein>
    <submittedName>
        <fullName evidence="5">SdiA-regulated domain-containing protein</fullName>
    </submittedName>
</protein>
<dbReference type="InterPro" id="IPR009722">
    <property type="entry name" value="YjiK/CarP"/>
</dbReference>
<keyword evidence="4" id="KW-0472">Membrane</keyword>
<comment type="subcellular location">
    <subcellularLocation>
        <location evidence="1">Cell membrane</location>
    </subcellularLocation>
</comment>
<dbReference type="InterPro" id="IPR011042">
    <property type="entry name" value="6-blade_b-propeller_TolB-like"/>
</dbReference>
<dbReference type="Proteomes" id="UP001325680">
    <property type="component" value="Chromosome"/>
</dbReference>
<proteinExistence type="inferred from homology"/>
<dbReference type="Gene3D" id="2.120.10.30">
    <property type="entry name" value="TolB, C-terminal domain"/>
    <property type="match status" value="1"/>
</dbReference>
<evidence type="ECO:0000256" key="4">
    <source>
        <dbReference type="ARBA" id="ARBA00023136"/>
    </source>
</evidence>
<evidence type="ECO:0000313" key="6">
    <source>
        <dbReference type="Proteomes" id="UP001325680"/>
    </source>
</evidence>
<evidence type="ECO:0000256" key="1">
    <source>
        <dbReference type="ARBA" id="ARBA00004236"/>
    </source>
</evidence>
<dbReference type="PROSITE" id="PS51257">
    <property type="entry name" value="PROKAR_LIPOPROTEIN"/>
    <property type="match status" value="1"/>
</dbReference>
<gene>
    <name evidence="5" type="ORF">U0035_19360</name>
</gene>
<dbReference type="EMBL" id="CP139960">
    <property type="protein sequence ID" value="WQD37829.1"/>
    <property type="molecule type" value="Genomic_DNA"/>
</dbReference>
<dbReference type="SUPFAM" id="SSF101898">
    <property type="entry name" value="NHL repeat"/>
    <property type="match status" value="1"/>
</dbReference>
<keyword evidence="3" id="KW-1003">Cell membrane</keyword>